<comment type="caution">
    <text evidence="1">The sequence shown here is derived from an EMBL/GenBank/DDBJ whole genome shotgun (WGS) entry which is preliminary data.</text>
</comment>
<organism evidence="1 2">
    <name type="scientific">Candidatus Taylorbacteria bacterium CG11_big_fil_rev_8_21_14_0_20_46_11</name>
    <dbReference type="NCBI Taxonomy" id="1975025"/>
    <lineage>
        <taxon>Bacteria</taxon>
        <taxon>Candidatus Tayloriibacteriota</taxon>
    </lineage>
</organism>
<sequence>MGNIRKVKSEKFKVQSKTRRRKRVGLKVQNAKFKVEEKEETEKETKTMIQDSKIKQSEIFEKIVRNRNGQLFRVHFIVVERNGVFRGKVISYEEIQELRGCTDAECKHFLLAGNVAKREARISKKGFQPVLSPFYTFDFLTEIKIRAPSLSL</sequence>
<dbReference type="Proteomes" id="UP000229342">
    <property type="component" value="Unassembled WGS sequence"/>
</dbReference>
<reference evidence="1 2" key="1">
    <citation type="submission" date="2017-09" db="EMBL/GenBank/DDBJ databases">
        <title>Depth-based differentiation of microbial function through sediment-hosted aquifers and enrichment of novel symbionts in the deep terrestrial subsurface.</title>
        <authorList>
            <person name="Probst A.J."/>
            <person name="Ladd B."/>
            <person name="Jarett J.K."/>
            <person name="Geller-Mcgrath D.E."/>
            <person name="Sieber C.M."/>
            <person name="Emerson J.B."/>
            <person name="Anantharaman K."/>
            <person name="Thomas B.C."/>
            <person name="Malmstrom R."/>
            <person name="Stieglmeier M."/>
            <person name="Klingl A."/>
            <person name="Woyke T."/>
            <person name="Ryan C.M."/>
            <person name="Banfield J.F."/>
        </authorList>
    </citation>
    <scope>NUCLEOTIDE SEQUENCE [LARGE SCALE GENOMIC DNA]</scope>
    <source>
        <strain evidence="1">CG11_big_fil_rev_8_21_14_0_20_46_11</strain>
    </source>
</reference>
<gene>
    <name evidence="1" type="ORF">COV91_03295</name>
</gene>
<dbReference type="EMBL" id="PCVG01000042">
    <property type="protein sequence ID" value="PIQ68598.1"/>
    <property type="molecule type" value="Genomic_DNA"/>
</dbReference>
<dbReference type="AlphaFoldDB" id="A0A2H0KBF1"/>
<evidence type="ECO:0000313" key="2">
    <source>
        <dbReference type="Proteomes" id="UP000229342"/>
    </source>
</evidence>
<evidence type="ECO:0000313" key="1">
    <source>
        <dbReference type="EMBL" id="PIQ68598.1"/>
    </source>
</evidence>
<accession>A0A2H0KBF1</accession>
<protein>
    <submittedName>
        <fullName evidence="1">Uncharacterized protein</fullName>
    </submittedName>
</protein>
<proteinExistence type="predicted"/>
<name>A0A2H0KBF1_9BACT</name>